<feature type="region of interest" description="Disordered" evidence="4">
    <location>
        <begin position="617"/>
        <end position="640"/>
    </location>
</feature>
<dbReference type="EMBL" id="NJET01000016">
    <property type="protein sequence ID" value="PHH65615.1"/>
    <property type="molecule type" value="Genomic_DNA"/>
</dbReference>
<feature type="compositionally biased region" description="Low complexity" evidence="4">
    <location>
        <begin position="617"/>
        <end position="633"/>
    </location>
</feature>
<dbReference type="Gene3D" id="4.10.240.10">
    <property type="entry name" value="Zn(2)-C6 fungal-type DNA-binding domain"/>
    <property type="match status" value="1"/>
</dbReference>
<comment type="caution">
    <text evidence="6">The sequence shown here is derived from an EMBL/GenBank/DDBJ whole genome shotgun (WGS) entry which is preliminary data.</text>
</comment>
<name>A0A2C5Y804_9HYPO</name>
<dbReference type="Pfam" id="PF00172">
    <property type="entry name" value="Zn_clus"/>
    <property type="match status" value="1"/>
</dbReference>
<evidence type="ECO:0000259" key="5">
    <source>
        <dbReference type="PROSITE" id="PS50048"/>
    </source>
</evidence>
<dbReference type="Pfam" id="PF04082">
    <property type="entry name" value="Fungal_trans"/>
    <property type="match status" value="1"/>
</dbReference>
<accession>A0A2C5Y804</accession>
<keyword evidence="3" id="KW-0539">Nucleus</keyword>
<keyword evidence="7" id="KW-1185">Reference proteome</keyword>
<evidence type="ECO:0000313" key="6">
    <source>
        <dbReference type="EMBL" id="PHH65615.1"/>
    </source>
</evidence>
<evidence type="ECO:0000256" key="1">
    <source>
        <dbReference type="ARBA" id="ARBA00004123"/>
    </source>
</evidence>
<dbReference type="GO" id="GO:0005634">
    <property type="term" value="C:nucleus"/>
    <property type="evidence" value="ECO:0007669"/>
    <property type="project" value="UniProtKB-SubCell"/>
</dbReference>
<dbReference type="GO" id="GO:0003677">
    <property type="term" value="F:DNA binding"/>
    <property type="evidence" value="ECO:0007669"/>
    <property type="project" value="InterPro"/>
</dbReference>
<gene>
    <name evidence="6" type="ORF">CDD81_2050</name>
</gene>
<keyword evidence="2" id="KW-0479">Metal-binding</keyword>
<dbReference type="OrthoDB" id="5344325at2759"/>
<dbReference type="CDD" id="cd12148">
    <property type="entry name" value="fungal_TF_MHR"/>
    <property type="match status" value="1"/>
</dbReference>
<feature type="region of interest" description="Disordered" evidence="4">
    <location>
        <begin position="61"/>
        <end position="85"/>
    </location>
</feature>
<dbReference type="STRING" id="1399860.A0A2C5Y804"/>
<protein>
    <recommendedName>
        <fullName evidence="5">Zn(2)-C6 fungal-type domain-containing protein</fullName>
    </recommendedName>
</protein>
<dbReference type="Proteomes" id="UP000226192">
    <property type="component" value="Unassembled WGS sequence"/>
</dbReference>
<evidence type="ECO:0000313" key="7">
    <source>
        <dbReference type="Proteomes" id="UP000226192"/>
    </source>
</evidence>
<dbReference type="InterPro" id="IPR001138">
    <property type="entry name" value="Zn2Cys6_DnaBD"/>
</dbReference>
<dbReference type="SMART" id="SM00066">
    <property type="entry name" value="GAL4"/>
    <property type="match status" value="1"/>
</dbReference>
<dbReference type="AlphaFoldDB" id="A0A2C5Y804"/>
<dbReference type="InterPro" id="IPR036864">
    <property type="entry name" value="Zn2-C6_fun-type_DNA-bd_sf"/>
</dbReference>
<feature type="domain" description="Zn(2)-C6 fungal-type" evidence="5">
    <location>
        <begin position="32"/>
        <end position="63"/>
    </location>
</feature>
<dbReference type="GO" id="GO:0000981">
    <property type="term" value="F:DNA-binding transcription factor activity, RNA polymerase II-specific"/>
    <property type="evidence" value="ECO:0007669"/>
    <property type="project" value="InterPro"/>
</dbReference>
<dbReference type="GO" id="GO:0006351">
    <property type="term" value="P:DNA-templated transcription"/>
    <property type="evidence" value="ECO:0007669"/>
    <property type="project" value="InterPro"/>
</dbReference>
<dbReference type="CDD" id="cd00067">
    <property type="entry name" value="GAL4"/>
    <property type="match status" value="1"/>
</dbReference>
<dbReference type="SUPFAM" id="SSF57701">
    <property type="entry name" value="Zn2/Cys6 DNA-binding domain"/>
    <property type="match status" value="1"/>
</dbReference>
<evidence type="ECO:0000256" key="2">
    <source>
        <dbReference type="ARBA" id="ARBA00022723"/>
    </source>
</evidence>
<dbReference type="GO" id="GO:0008270">
    <property type="term" value="F:zinc ion binding"/>
    <property type="evidence" value="ECO:0007669"/>
    <property type="project" value="InterPro"/>
</dbReference>
<evidence type="ECO:0000256" key="4">
    <source>
        <dbReference type="SAM" id="MobiDB-lite"/>
    </source>
</evidence>
<dbReference type="InterPro" id="IPR007219">
    <property type="entry name" value="XnlR_reg_dom"/>
</dbReference>
<dbReference type="PANTHER" id="PTHR31001:SF84">
    <property type="entry name" value="FUNGAL SPECIFIC TRANSCRIPTION FACTOR"/>
    <property type="match status" value="1"/>
</dbReference>
<comment type="subcellular location">
    <subcellularLocation>
        <location evidence="1">Nucleus</location>
    </subcellularLocation>
</comment>
<dbReference type="PROSITE" id="PS50048">
    <property type="entry name" value="ZN2_CY6_FUNGAL_2"/>
    <property type="match status" value="1"/>
</dbReference>
<dbReference type="PANTHER" id="PTHR31001">
    <property type="entry name" value="UNCHARACTERIZED TRANSCRIPTIONAL REGULATORY PROTEIN"/>
    <property type="match status" value="1"/>
</dbReference>
<evidence type="ECO:0000256" key="3">
    <source>
        <dbReference type="ARBA" id="ARBA00023242"/>
    </source>
</evidence>
<dbReference type="SMART" id="SM00906">
    <property type="entry name" value="Fungal_trans"/>
    <property type="match status" value="1"/>
</dbReference>
<sequence length="728" mass="81979">MTPSPSDTTPMAPTVDTQASDSSRDSGYSRQACTECQRRKQKCNREWPCNHCQKRKVADKCRFGHSQPSPDKASTHDGATSAVVRKRRLSVDDAADLGEDNPWDNGDSGFEALGYTASHLFSCLNPSEKQRRAKMTTAKHQRQFYMSTGVCPQLERALQVLPPRPYTDSLVQNFLNNVNFHYYIIYPPSFLDDYRDWWASRSDKKPLGLPWTCLLLMVCACSAQYTHVELQHKLETDLGQSTQQLTESYHNAARELHSVIPVGNNHLLNVQSLLHSCYWYKSEARFVECWHVLSSAIREAQELDIHQESIAGPMTEFEREMRRRIWCILDTWDWQISALLSRPMIIDRTDCNVGLPSLKLEGYTPSPLLHMKLQSELITQLSGRFGLPKHVKSTAEVKEYQRIVESWMAKFPKTYAFENFDKTSDVQRPWIVLHRHYLCTMSYSMLLDPIRAYLAKPMTRDSPTEELEIRSDGIGYSLKLMGALYGFFNHVYPRDAKFHFVLFCIFDTAAVLCSALIHDQDGTIPRRNDILHAIEEAVAMLKRLKFATKTAKTSYEILLRVSQRVMIAGPPMTTATPQPVVQASPGVRKRAKVRDLALTPPNVNSAPSALADNMTPQVMSSSTVPSSHDSPTTLSNTTPRLAATNEYTSYPSVSSGGIGIDGSVMLSAADAPSIGLNNYEANQGYDMTPPTDDFFPAEFGDITHQDLGDLASLWDYGSLNFDFINPPT</sequence>
<proteinExistence type="predicted"/>
<feature type="region of interest" description="Disordered" evidence="4">
    <location>
        <begin position="1"/>
        <end position="31"/>
    </location>
</feature>
<reference evidence="6 7" key="1">
    <citation type="submission" date="2017-06" db="EMBL/GenBank/DDBJ databases">
        <title>Ant-infecting Ophiocordyceps genomes reveal a high diversity of potential behavioral manipulation genes and a possible major role for enterotoxins.</title>
        <authorList>
            <person name="De Bekker C."/>
            <person name="Evans H.C."/>
            <person name="Brachmann A."/>
            <person name="Hughes D.P."/>
        </authorList>
    </citation>
    <scope>NUCLEOTIDE SEQUENCE [LARGE SCALE GENOMIC DNA]</scope>
    <source>
        <strain evidence="6 7">Map64</strain>
    </source>
</reference>
<dbReference type="InterPro" id="IPR050613">
    <property type="entry name" value="Sec_Metabolite_Reg"/>
</dbReference>
<organism evidence="6 7">
    <name type="scientific">Ophiocordyceps australis</name>
    <dbReference type="NCBI Taxonomy" id="1399860"/>
    <lineage>
        <taxon>Eukaryota</taxon>
        <taxon>Fungi</taxon>
        <taxon>Dikarya</taxon>
        <taxon>Ascomycota</taxon>
        <taxon>Pezizomycotina</taxon>
        <taxon>Sordariomycetes</taxon>
        <taxon>Hypocreomycetidae</taxon>
        <taxon>Hypocreales</taxon>
        <taxon>Ophiocordycipitaceae</taxon>
        <taxon>Ophiocordyceps</taxon>
    </lineage>
</organism>